<evidence type="ECO:0000313" key="4">
    <source>
        <dbReference type="Proteomes" id="UP000233551"/>
    </source>
</evidence>
<name>A0A218WSH6_PUNGR</name>
<organism evidence="1 3">
    <name type="scientific">Punica granatum</name>
    <name type="common">Pomegranate</name>
    <dbReference type="NCBI Taxonomy" id="22663"/>
    <lineage>
        <taxon>Eukaryota</taxon>
        <taxon>Viridiplantae</taxon>
        <taxon>Streptophyta</taxon>
        <taxon>Embryophyta</taxon>
        <taxon>Tracheophyta</taxon>
        <taxon>Spermatophyta</taxon>
        <taxon>Magnoliopsida</taxon>
        <taxon>eudicotyledons</taxon>
        <taxon>Gunneridae</taxon>
        <taxon>Pentapetalae</taxon>
        <taxon>rosids</taxon>
        <taxon>malvids</taxon>
        <taxon>Myrtales</taxon>
        <taxon>Lythraceae</taxon>
        <taxon>Punica</taxon>
    </lineage>
</organism>
<dbReference type="Proteomes" id="UP000197138">
    <property type="component" value="Unassembled WGS sequence"/>
</dbReference>
<accession>A0A218WSH6</accession>
<evidence type="ECO:0000313" key="3">
    <source>
        <dbReference type="Proteomes" id="UP000197138"/>
    </source>
</evidence>
<evidence type="ECO:0000313" key="1">
    <source>
        <dbReference type="EMBL" id="OWM75827.1"/>
    </source>
</evidence>
<keyword evidence="4" id="KW-1185">Reference proteome</keyword>
<dbReference type="AlphaFoldDB" id="A0A218WSH6"/>
<reference evidence="2 4" key="3">
    <citation type="submission" date="2017-11" db="EMBL/GenBank/DDBJ databases">
        <title>De-novo sequencing of pomegranate (Punica granatum L.) genome.</title>
        <authorList>
            <person name="Akparov Z."/>
            <person name="Amiraslanov A."/>
            <person name="Hajiyeva S."/>
            <person name="Abbasov M."/>
            <person name="Kaur K."/>
            <person name="Hamwieh A."/>
            <person name="Solovyev V."/>
            <person name="Salamov A."/>
            <person name="Braich B."/>
            <person name="Kosarev P."/>
            <person name="Mahmoud A."/>
            <person name="Hajiyev E."/>
            <person name="Babayeva S."/>
            <person name="Izzatullayeva V."/>
            <person name="Mammadov A."/>
            <person name="Mammadov A."/>
            <person name="Sharifova S."/>
            <person name="Ojaghi J."/>
            <person name="Eynullazada K."/>
            <person name="Bayramov B."/>
            <person name="Abdulazimova A."/>
            <person name="Shahmuradov I."/>
        </authorList>
    </citation>
    <scope>NUCLEOTIDE SEQUENCE [LARGE SCALE GENOMIC DNA]</scope>
    <source>
        <strain evidence="2">AG2017</strain>
        <strain evidence="4">cv. AG2017</strain>
        <tissue evidence="2">Leaf</tissue>
    </source>
</reference>
<gene>
    <name evidence="1" type="ORF">CDL15_Pgr009471</name>
    <name evidence="2" type="ORF">CRG98_023659</name>
</gene>
<sequence length="117" mass="13218">MTSPPKTCKEPVEEEEEKGCVRQLGIRASGDGLFLSSDLLKKLRLGQVSAGKCRGADGWRVEGKEGRKGFLVLHFAQQQKVQGCDQQFMDDLIIRNFPKLLMNLFVHVIFFLDLYTS</sequence>
<reference evidence="1" key="2">
    <citation type="submission" date="2017-06" db="EMBL/GenBank/DDBJ databases">
        <title>The pomegranate genome and the genomics of punicalagin biosynthesis.</title>
        <authorList>
            <person name="Xu C."/>
        </authorList>
    </citation>
    <scope>NUCLEOTIDE SEQUENCE [LARGE SCALE GENOMIC DNA]</scope>
    <source>
        <tissue evidence="1">Fresh leaf</tissue>
    </source>
</reference>
<comment type="caution">
    <text evidence="1">The sequence shown here is derived from an EMBL/GenBank/DDBJ whole genome shotgun (WGS) entry which is preliminary data.</text>
</comment>
<reference evidence="3" key="1">
    <citation type="journal article" date="2017" name="Plant J.">
        <title>The pomegranate (Punica granatum L.) genome and the genomics of punicalagin biosynthesis.</title>
        <authorList>
            <person name="Qin G."/>
            <person name="Xu C."/>
            <person name="Ming R."/>
            <person name="Tang H."/>
            <person name="Guyot R."/>
            <person name="Kramer E.M."/>
            <person name="Hu Y."/>
            <person name="Yi X."/>
            <person name="Qi Y."/>
            <person name="Xu X."/>
            <person name="Gao Z."/>
            <person name="Pan H."/>
            <person name="Jian J."/>
            <person name="Tian Y."/>
            <person name="Yue Z."/>
            <person name="Xu Y."/>
        </authorList>
    </citation>
    <scope>NUCLEOTIDE SEQUENCE [LARGE SCALE GENOMIC DNA]</scope>
    <source>
        <strain evidence="3">cv. Dabenzi</strain>
    </source>
</reference>
<protein>
    <submittedName>
        <fullName evidence="1">Uncharacterized protein</fullName>
    </submittedName>
</protein>
<proteinExistence type="predicted"/>
<dbReference type="Proteomes" id="UP000233551">
    <property type="component" value="Unassembled WGS sequence"/>
</dbReference>
<dbReference type="EMBL" id="MTKT01003224">
    <property type="protein sequence ID" value="OWM75827.1"/>
    <property type="molecule type" value="Genomic_DNA"/>
</dbReference>
<dbReference type="EMBL" id="PGOL01001654">
    <property type="protein sequence ID" value="PKI55927.1"/>
    <property type="molecule type" value="Genomic_DNA"/>
</dbReference>
<evidence type="ECO:0000313" key="2">
    <source>
        <dbReference type="EMBL" id="PKI55927.1"/>
    </source>
</evidence>